<accession>A0A1I5AGR5</accession>
<reference evidence="2" key="1">
    <citation type="submission" date="2016-10" db="EMBL/GenBank/DDBJ databases">
        <authorList>
            <person name="Varghese N."/>
            <person name="Submissions S."/>
        </authorList>
    </citation>
    <scope>NUCLEOTIDE SEQUENCE [LARGE SCALE GENOMIC DNA]</scope>
    <source>
        <strain evidence="2">N6PO6</strain>
    </source>
</reference>
<sequence length="137" mass="15461">MSKHLYLDLETFSEIPIKNGTHAYAEHAEVMLFAWAIDSDPVQIWDVTAGTKTPLELRLALKNPDVLIYAHNSHFDRTVLNHAMPGVAAGGAERWRDTMVSALAKVAHKHVHHLMSLTETPVNICYFCRPGIWFTIK</sequence>
<dbReference type="Proteomes" id="UP000242222">
    <property type="component" value="Unassembled WGS sequence"/>
</dbReference>
<dbReference type="SUPFAM" id="SSF53098">
    <property type="entry name" value="Ribonuclease H-like"/>
    <property type="match status" value="1"/>
</dbReference>
<name>A0A1I5AGR5_9GAMM</name>
<dbReference type="InterPro" id="IPR012337">
    <property type="entry name" value="RNaseH-like_sf"/>
</dbReference>
<gene>
    <name evidence="1" type="ORF">SAMN05216516_1121</name>
</gene>
<organism evidence="1 2">
    <name type="scientific">Izhakiella capsodis</name>
    <dbReference type="NCBI Taxonomy" id="1367852"/>
    <lineage>
        <taxon>Bacteria</taxon>
        <taxon>Pseudomonadati</taxon>
        <taxon>Pseudomonadota</taxon>
        <taxon>Gammaproteobacteria</taxon>
        <taxon>Enterobacterales</taxon>
        <taxon>Erwiniaceae</taxon>
        <taxon>Izhakiella</taxon>
    </lineage>
</organism>
<keyword evidence="2" id="KW-1185">Reference proteome</keyword>
<evidence type="ECO:0000313" key="1">
    <source>
        <dbReference type="EMBL" id="SFN61664.1"/>
    </source>
</evidence>
<evidence type="ECO:0000313" key="2">
    <source>
        <dbReference type="Proteomes" id="UP000242222"/>
    </source>
</evidence>
<protein>
    <submittedName>
        <fullName evidence="1">DNA polymerase</fullName>
    </submittedName>
</protein>
<proteinExistence type="predicted"/>
<dbReference type="EMBL" id="FOVC01000012">
    <property type="protein sequence ID" value="SFN61664.1"/>
    <property type="molecule type" value="Genomic_DNA"/>
</dbReference>
<dbReference type="STRING" id="1367852.SAMN05216516_1121"/>
<dbReference type="AlphaFoldDB" id="A0A1I5AGR5"/>